<proteinExistence type="predicted"/>
<keyword evidence="1" id="KW-1133">Transmembrane helix</keyword>
<dbReference type="KEGG" id="wna:KA717_02340"/>
<gene>
    <name evidence="2" type="ORF">KA717_02340</name>
</gene>
<dbReference type="AlphaFoldDB" id="A0A977PX21"/>
<feature type="transmembrane region" description="Helical" evidence="1">
    <location>
        <begin position="7"/>
        <end position="27"/>
    </location>
</feature>
<reference evidence="2" key="1">
    <citation type="submission" date="2021-04" db="EMBL/GenBank/DDBJ databases">
        <title>Genome sequence of Woronichinia naegeliana from Washington state freshwater lake bloom.</title>
        <authorList>
            <person name="Dreher T.W."/>
        </authorList>
    </citation>
    <scope>NUCLEOTIDE SEQUENCE</scope>
    <source>
        <strain evidence="2">WA131</strain>
    </source>
</reference>
<protein>
    <submittedName>
        <fullName evidence="2">Uncharacterized protein</fullName>
    </submittedName>
</protein>
<accession>A0A977PX21</accession>
<organism evidence="2">
    <name type="scientific">Woronichinia naegeliana WA131</name>
    <dbReference type="NCBI Taxonomy" id="2824559"/>
    <lineage>
        <taxon>Bacteria</taxon>
        <taxon>Bacillati</taxon>
        <taxon>Cyanobacteriota</taxon>
        <taxon>Cyanophyceae</taxon>
        <taxon>Synechococcales</taxon>
        <taxon>Coelosphaeriaceae</taxon>
        <taxon>Woronichinia</taxon>
    </lineage>
</organism>
<dbReference type="Proteomes" id="UP001065613">
    <property type="component" value="Chromosome"/>
</dbReference>
<evidence type="ECO:0000256" key="1">
    <source>
        <dbReference type="SAM" id="Phobius"/>
    </source>
</evidence>
<keyword evidence="1" id="KW-0812">Transmembrane</keyword>
<name>A0A977PX21_9CYAN</name>
<keyword evidence="1" id="KW-0472">Membrane</keyword>
<sequence>MTTNSRHWLTVTEYFSLIASVGGTIAAMITQQIVWATSPLILTLGLNLINRERGLKVFQEVLDRQDVVEDLSTRRLNQLEMSFTNLQQNGIPQTTVSLGQLNERLTRVEYALQQAGKDLGDNWQLPSDTKFNAHQVEGFNALLAELKDTIARLSQAENS</sequence>
<dbReference type="EMBL" id="CP073041">
    <property type="protein sequence ID" value="UXE61798.1"/>
    <property type="molecule type" value="Genomic_DNA"/>
</dbReference>
<evidence type="ECO:0000313" key="2">
    <source>
        <dbReference type="EMBL" id="UXE61798.1"/>
    </source>
</evidence>